<dbReference type="Proteomes" id="UP000662185">
    <property type="component" value="Unassembled WGS sequence"/>
</dbReference>
<accession>A0A926WH27</accession>
<evidence type="ECO:0000313" key="2">
    <source>
        <dbReference type="Proteomes" id="UP000662185"/>
    </source>
</evidence>
<keyword evidence="2" id="KW-1185">Reference proteome</keyword>
<dbReference type="AlphaFoldDB" id="A0A926WH27"/>
<protein>
    <submittedName>
        <fullName evidence="1">Uncharacterized protein</fullName>
    </submittedName>
</protein>
<organism evidence="1 2">
    <name type="scientific">Anabaena sphaerica FACHB-251</name>
    <dbReference type="NCBI Taxonomy" id="2692883"/>
    <lineage>
        <taxon>Bacteria</taxon>
        <taxon>Bacillati</taxon>
        <taxon>Cyanobacteriota</taxon>
        <taxon>Cyanophyceae</taxon>
        <taxon>Nostocales</taxon>
        <taxon>Nostocaceae</taxon>
        <taxon>Anabaena</taxon>
    </lineage>
</organism>
<reference evidence="2" key="1">
    <citation type="journal article" date="2020" name="ISME J.">
        <title>Comparative genomics reveals insights into cyanobacterial evolution and habitat adaptation.</title>
        <authorList>
            <person name="Chen M.Y."/>
            <person name="Teng W.K."/>
            <person name="Zhao L."/>
            <person name="Hu C.X."/>
            <person name="Zhou Y.K."/>
            <person name="Han B.P."/>
            <person name="Song L.R."/>
            <person name="Shu W.S."/>
        </authorList>
    </citation>
    <scope>NUCLEOTIDE SEQUENCE [LARGE SCALE GENOMIC DNA]</scope>
    <source>
        <strain evidence="2">FACHB-251</strain>
    </source>
</reference>
<dbReference type="EMBL" id="JACJQU010000005">
    <property type="protein sequence ID" value="MBD2293995.1"/>
    <property type="molecule type" value="Genomic_DNA"/>
</dbReference>
<name>A0A926WH27_9NOST</name>
<proteinExistence type="predicted"/>
<comment type="caution">
    <text evidence="1">The sequence shown here is derived from an EMBL/GenBank/DDBJ whole genome shotgun (WGS) entry which is preliminary data.</text>
</comment>
<evidence type="ECO:0000313" key="1">
    <source>
        <dbReference type="EMBL" id="MBD2293995.1"/>
    </source>
</evidence>
<gene>
    <name evidence="1" type="ORF">H6G06_10940</name>
</gene>
<dbReference type="RefSeq" id="WP_190559966.1">
    <property type="nucleotide sequence ID" value="NZ_JACJQU010000005.1"/>
</dbReference>
<sequence>MNLAVLTRRFANSKHPKASLANICAASFVAAKYYKRSLPQACNFVAVATPV</sequence>